<dbReference type="GO" id="GO:0004719">
    <property type="term" value="F:protein-L-isoaspartate (D-aspartate) O-methyltransferase activity"/>
    <property type="evidence" value="ECO:0007669"/>
    <property type="project" value="UniProtKB-EC"/>
</dbReference>
<dbReference type="InterPro" id="IPR029063">
    <property type="entry name" value="SAM-dependent_MTases_sf"/>
</dbReference>
<evidence type="ECO:0000256" key="9">
    <source>
        <dbReference type="ARBA" id="ARBA00030757"/>
    </source>
</evidence>
<dbReference type="Proteomes" id="UP000542742">
    <property type="component" value="Unassembled WGS sequence"/>
</dbReference>
<evidence type="ECO:0000256" key="1">
    <source>
        <dbReference type="ARBA" id="ARBA00004496"/>
    </source>
</evidence>
<sequence length="348" mass="36370">MAGPREGFVDRIRHGGVVLSPPLAAAFAAVPREVFVPDGFQRRDGTWAEPADPDFLDLVYSDDVLVTKVDGRTPVSSSSQPSLMALMIEALDVRPGMTVLEIGAGTGYNAALLATMGARVISIDVQEDVAGRARAAVARAGVSGVRVELGDGYAGRPDEPVDRVIVTVGVAGVSPRWQTPIVAPVEHAGTHPVLEISPGHAARVVTPAGFMVAAGPLTAARPFPAPAPPGALKDLHPYGKSRFDPPLDPPAYRDLWYAAGIWNRRATLAAVPGREQSCLVLLDEDRSGGAIVFPDGSITSSGPGGAEAAAIIDRWLERGRPPMGAWRIGLAAGGDPDSPILMPSSWEL</sequence>
<evidence type="ECO:0000313" key="13">
    <source>
        <dbReference type="Proteomes" id="UP000542742"/>
    </source>
</evidence>
<keyword evidence="5" id="KW-0963">Cytoplasm</keyword>
<dbReference type="Gene3D" id="3.40.50.150">
    <property type="entry name" value="Vaccinia Virus protein VP39"/>
    <property type="match status" value="1"/>
</dbReference>
<dbReference type="InterPro" id="IPR000682">
    <property type="entry name" value="PCMT"/>
</dbReference>
<protein>
    <recommendedName>
        <fullName evidence="4">Protein-L-isoaspartate O-methyltransferase</fullName>
        <ecNumber evidence="3">2.1.1.77</ecNumber>
    </recommendedName>
    <alternativeName>
        <fullName evidence="11">L-isoaspartyl protein carboxyl methyltransferase</fullName>
    </alternativeName>
    <alternativeName>
        <fullName evidence="9">Protein L-isoaspartyl methyltransferase</fullName>
    </alternativeName>
    <alternativeName>
        <fullName evidence="10">Protein-beta-aspartate methyltransferase</fullName>
    </alternativeName>
</protein>
<organism evidence="12 13">
    <name type="scientific">Paractinoplanes abujensis</name>
    <dbReference type="NCBI Taxonomy" id="882441"/>
    <lineage>
        <taxon>Bacteria</taxon>
        <taxon>Bacillati</taxon>
        <taxon>Actinomycetota</taxon>
        <taxon>Actinomycetes</taxon>
        <taxon>Micromonosporales</taxon>
        <taxon>Micromonosporaceae</taxon>
        <taxon>Paractinoplanes</taxon>
    </lineage>
</organism>
<evidence type="ECO:0000256" key="6">
    <source>
        <dbReference type="ARBA" id="ARBA00022603"/>
    </source>
</evidence>
<evidence type="ECO:0000256" key="5">
    <source>
        <dbReference type="ARBA" id="ARBA00022490"/>
    </source>
</evidence>
<comment type="similarity">
    <text evidence="2">Belongs to the methyltransferase superfamily. L-isoaspartyl/D-aspartyl protein methyltransferase family.</text>
</comment>
<keyword evidence="6 12" id="KW-0489">Methyltransferase</keyword>
<comment type="caution">
    <text evidence="12">The sequence shown here is derived from an EMBL/GenBank/DDBJ whole genome shotgun (WGS) entry which is preliminary data.</text>
</comment>
<dbReference type="EMBL" id="JACHMF010000001">
    <property type="protein sequence ID" value="MBB4698192.1"/>
    <property type="molecule type" value="Genomic_DNA"/>
</dbReference>
<evidence type="ECO:0000256" key="8">
    <source>
        <dbReference type="ARBA" id="ARBA00022691"/>
    </source>
</evidence>
<name>A0A7W7D0R5_9ACTN</name>
<evidence type="ECO:0000256" key="4">
    <source>
        <dbReference type="ARBA" id="ARBA00013346"/>
    </source>
</evidence>
<accession>A0A7W7D0R5</accession>
<keyword evidence="13" id="KW-1185">Reference proteome</keyword>
<dbReference type="Pfam" id="PF01135">
    <property type="entry name" value="PCMT"/>
    <property type="match status" value="1"/>
</dbReference>
<comment type="subcellular location">
    <subcellularLocation>
        <location evidence="1">Cytoplasm</location>
    </subcellularLocation>
</comment>
<dbReference type="GO" id="GO:0005737">
    <property type="term" value="C:cytoplasm"/>
    <property type="evidence" value="ECO:0007669"/>
    <property type="project" value="UniProtKB-SubCell"/>
</dbReference>
<evidence type="ECO:0000256" key="10">
    <source>
        <dbReference type="ARBA" id="ARBA00031323"/>
    </source>
</evidence>
<reference evidence="12 13" key="1">
    <citation type="submission" date="2020-08" db="EMBL/GenBank/DDBJ databases">
        <title>Sequencing the genomes of 1000 actinobacteria strains.</title>
        <authorList>
            <person name="Klenk H.-P."/>
        </authorList>
    </citation>
    <scope>NUCLEOTIDE SEQUENCE [LARGE SCALE GENOMIC DNA]</scope>
    <source>
        <strain evidence="12 13">DSM 45518</strain>
    </source>
</reference>
<dbReference type="AlphaFoldDB" id="A0A7W7D0R5"/>
<dbReference type="RefSeq" id="WP_184956227.1">
    <property type="nucleotide sequence ID" value="NZ_BOMC01000024.1"/>
</dbReference>
<proteinExistence type="inferred from homology"/>
<keyword evidence="7 12" id="KW-0808">Transferase</keyword>
<dbReference type="EC" id="2.1.1.77" evidence="3"/>
<dbReference type="PANTHER" id="PTHR11579:SF0">
    <property type="entry name" value="PROTEIN-L-ISOASPARTATE(D-ASPARTATE) O-METHYLTRANSFERASE"/>
    <property type="match status" value="1"/>
</dbReference>
<dbReference type="PANTHER" id="PTHR11579">
    <property type="entry name" value="PROTEIN-L-ISOASPARTATE O-METHYLTRANSFERASE"/>
    <property type="match status" value="1"/>
</dbReference>
<dbReference type="GO" id="GO:0032259">
    <property type="term" value="P:methylation"/>
    <property type="evidence" value="ECO:0007669"/>
    <property type="project" value="UniProtKB-KW"/>
</dbReference>
<evidence type="ECO:0000256" key="2">
    <source>
        <dbReference type="ARBA" id="ARBA00005369"/>
    </source>
</evidence>
<dbReference type="SUPFAM" id="SSF53335">
    <property type="entry name" value="S-adenosyl-L-methionine-dependent methyltransferases"/>
    <property type="match status" value="1"/>
</dbReference>
<evidence type="ECO:0000256" key="11">
    <source>
        <dbReference type="ARBA" id="ARBA00031350"/>
    </source>
</evidence>
<evidence type="ECO:0000313" key="12">
    <source>
        <dbReference type="EMBL" id="MBB4698192.1"/>
    </source>
</evidence>
<gene>
    <name evidence="12" type="ORF">BKA14_008340</name>
</gene>
<dbReference type="CDD" id="cd02440">
    <property type="entry name" value="AdoMet_MTases"/>
    <property type="match status" value="1"/>
</dbReference>
<evidence type="ECO:0000256" key="7">
    <source>
        <dbReference type="ARBA" id="ARBA00022679"/>
    </source>
</evidence>
<evidence type="ECO:0000256" key="3">
    <source>
        <dbReference type="ARBA" id="ARBA00011890"/>
    </source>
</evidence>
<keyword evidence="8" id="KW-0949">S-adenosyl-L-methionine</keyword>